<name>X0XFT6_9ZZZZ</name>
<dbReference type="EMBL" id="BARS01057526">
    <property type="protein sequence ID" value="GAG42044.1"/>
    <property type="molecule type" value="Genomic_DNA"/>
</dbReference>
<feature type="non-terminal residue" evidence="1">
    <location>
        <position position="135"/>
    </location>
</feature>
<protein>
    <submittedName>
        <fullName evidence="1">Uncharacterized protein</fullName>
    </submittedName>
</protein>
<sequence length="135" mass="14791">ESLNSVLSQDFNMLYADSQALGRYHKEGYTDTNCRVMSLEGAVLLLSDGVGPWTFMDWNGITVYPDSNGEFDINITIPHLSSGTIGLRDINVIRASGNAWNIDANVQSLFQVAPKIIQYMDVNVTVISSNITSGN</sequence>
<comment type="caution">
    <text evidence="1">The sequence shown here is derived from an EMBL/GenBank/DDBJ whole genome shotgun (WGS) entry which is preliminary data.</text>
</comment>
<gene>
    <name evidence="1" type="ORF">S01H1_84312</name>
</gene>
<proteinExistence type="predicted"/>
<reference evidence="1" key="1">
    <citation type="journal article" date="2014" name="Front. Microbiol.">
        <title>High frequency of phylogenetically diverse reductive dehalogenase-homologous genes in deep subseafloor sedimentary metagenomes.</title>
        <authorList>
            <person name="Kawai M."/>
            <person name="Futagami T."/>
            <person name="Toyoda A."/>
            <person name="Takaki Y."/>
            <person name="Nishi S."/>
            <person name="Hori S."/>
            <person name="Arai W."/>
            <person name="Tsubouchi T."/>
            <person name="Morono Y."/>
            <person name="Uchiyama I."/>
            <person name="Ito T."/>
            <person name="Fujiyama A."/>
            <person name="Inagaki F."/>
            <person name="Takami H."/>
        </authorList>
    </citation>
    <scope>NUCLEOTIDE SEQUENCE</scope>
    <source>
        <strain evidence="1">Expedition CK06-06</strain>
    </source>
</reference>
<accession>X0XFT6</accession>
<dbReference type="AlphaFoldDB" id="X0XFT6"/>
<feature type="non-terminal residue" evidence="1">
    <location>
        <position position="1"/>
    </location>
</feature>
<organism evidence="1">
    <name type="scientific">marine sediment metagenome</name>
    <dbReference type="NCBI Taxonomy" id="412755"/>
    <lineage>
        <taxon>unclassified sequences</taxon>
        <taxon>metagenomes</taxon>
        <taxon>ecological metagenomes</taxon>
    </lineage>
</organism>
<evidence type="ECO:0000313" key="1">
    <source>
        <dbReference type="EMBL" id="GAG42044.1"/>
    </source>
</evidence>